<dbReference type="OrthoDB" id="3518652at2"/>
<keyword evidence="3" id="KW-1185">Reference proteome</keyword>
<evidence type="ECO:0000313" key="3">
    <source>
        <dbReference type="Proteomes" id="UP000317722"/>
    </source>
</evidence>
<gene>
    <name evidence="2" type="ORF">EAH86_00300</name>
</gene>
<accession>A0A502D2L5</accession>
<protein>
    <submittedName>
        <fullName evidence="2">XRE family transcriptional regulator</fullName>
    </submittedName>
</protein>
<dbReference type="GO" id="GO:0003677">
    <property type="term" value="F:DNA binding"/>
    <property type="evidence" value="ECO:0007669"/>
    <property type="project" value="InterPro"/>
</dbReference>
<dbReference type="PANTHER" id="PTHR35010">
    <property type="entry name" value="BLL4672 PROTEIN-RELATED"/>
    <property type="match status" value="1"/>
</dbReference>
<dbReference type="InterPro" id="IPR041413">
    <property type="entry name" value="MLTR_LBD"/>
</dbReference>
<dbReference type="PANTHER" id="PTHR35010:SF2">
    <property type="entry name" value="BLL4672 PROTEIN"/>
    <property type="match status" value="1"/>
</dbReference>
<reference evidence="2 3" key="1">
    <citation type="journal article" date="2019" name="Environ. Microbiol.">
        <title>Species interactions and distinct microbial communities in high Arctic permafrost affected cryosols are associated with the CH4 and CO2 gas fluxes.</title>
        <authorList>
            <person name="Altshuler I."/>
            <person name="Hamel J."/>
            <person name="Turney S."/>
            <person name="Magnuson E."/>
            <person name="Levesque R."/>
            <person name="Greer C."/>
            <person name="Whyte L.G."/>
        </authorList>
    </citation>
    <scope>NUCLEOTIDE SEQUENCE [LARGE SCALE GENOMIC DNA]</scope>
    <source>
        <strain evidence="2 3">S9.3A</strain>
    </source>
</reference>
<dbReference type="Pfam" id="PF13560">
    <property type="entry name" value="HTH_31"/>
    <property type="match status" value="1"/>
</dbReference>
<dbReference type="AlphaFoldDB" id="A0A502D2L5"/>
<dbReference type="SMART" id="SM00530">
    <property type="entry name" value="HTH_XRE"/>
    <property type="match status" value="1"/>
</dbReference>
<name>A0A502D2L5_9MICO</name>
<sequence>MTSHRDPDVRGDVRTQIREFLTSRRARITPQQAGLPVFDTARRRVPGLRREEAAMLAGISSEYYVRLERGDATGISEGVVDGLVQALQLDDAERSHLLDLLRVASSTRRPRQRPAVARVRPTVQRIIDSMVGTPAFVINGRLDVLASNELGRALCAPIYEEVTDPPNNARFIFLNPQATRFWVDWAKAANDTVAMLRTEAGRDPYDRDLSDLVGELSTRSDEFRVRWADHNVRLHVTGRKSIHHPTVGDLDLPFEFLPLPGDPGQSLLTYTAEPGSPSQQALDLLASWTTAPRATRR</sequence>
<dbReference type="Gene3D" id="3.30.450.180">
    <property type="match status" value="1"/>
</dbReference>
<dbReference type="EMBL" id="RCZM01000001">
    <property type="protein sequence ID" value="TPG19010.1"/>
    <property type="molecule type" value="Genomic_DNA"/>
</dbReference>
<dbReference type="Proteomes" id="UP000317722">
    <property type="component" value="Unassembled WGS sequence"/>
</dbReference>
<dbReference type="InterPro" id="IPR010982">
    <property type="entry name" value="Lambda_DNA-bd_dom_sf"/>
</dbReference>
<evidence type="ECO:0000259" key="1">
    <source>
        <dbReference type="SMART" id="SM00530"/>
    </source>
</evidence>
<comment type="caution">
    <text evidence="2">The sequence shown here is derived from an EMBL/GenBank/DDBJ whole genome shotgun (WGS) entry which is preliminary data.</text>
</comment>
<dbReference type="Gene3D" id="1.10.260.40">
    <property type="entry name" value="lambda repressor-like DNA-binding domains"/>
    <property type="match status" value="1"/>
</dbReference>
<dbReference type="InterPro" id="IPR001387">
    <property type="entry name" value="Cro/C1-type_HTH"/>
</dbReference>
<dbReference type="Pfam" id="PF17765">
    <property type="entry name" value="MLTR_LBD"/>
    <property type="match status" value="1"/>
</dbReference>
<dbReference type="CDD" id="cd00093">
    <property type="entry name" value="HTH_XRE"/>
    <property type="match status" value="1"/>
</dbReference>
<evidence type="ECO:0000313" key="2">
    <source>
        <dbReference type="EMBL" id="TPG19010.1"/>
    </source>
</evidence>
<feature type="domain" description="HTH cro/C1-type" evidence="1">
    <location>
        <begin position="16"/>
        <end position="94"/>
    </location>
</feature>
<organism evidence="2 3">
    <name type="scientific">Pedococcus bigeumensis</name>
    <dbReference type="NCBI Taxonomy" id="433644"/>
    <lineage>
        <taxon>Bacteria</taxon>
        <taxon>Bacillati</taxon>
        <taxon>Actinomycetota</taxon>
        <taxon>Actinomycetes</taxon>
        <taxon>Micrococcales</taxon>
        <taxon>Intrasporangiaceae</taxon>
        <taxon>Pedococcus</taxon>
    </lineage>
</organism>
<dbReference type="RefSeq" id="WP_140736647.1">
    <property type="nucleotide sequence ID" value="NZ_RCZM01000001.1"/>
</dbReference>
<proteinExistence type="predicted"/>